<keyword evidence="1" id="KW-0614">Plasmid</keyword>
<organism evidence="1">
    <name type="scientific">Acinetobacter lwoffii</name>
    <dbReference type="NCBI Taxonomy" id="28090"/>
    <lineage>
        <taxon>Bacteria</taxon>
        <taxon>Pseudomonadati</taxon>
        <taxon>Pseudomonadota</taxon>
        <taxon>Gammaproteobacteria</taxon>
        <taxon>Moraxellales</taxon>
        <taxon>Moraxellaceae</taxon>
        <taxon>Acinetobacter</taxon>
    </lineage>
</organism>
<gene>
    <name evidence="1" type="ORF">BAA96_1p0146</name>
</gene>
<dbReference type="EMBL" id="KX426227">
    <property type="protein sequence ID" value="APW48851.1"/>
    <property type="molecule type" value="Genomic_DNA"/>
</dbReference>
<sequence length="127" mass="15097">MKYLNRPSQNRENHHYFNQQQGDNRKQHNPNHHHHSISLNDVFRSLLALTQLDKDIPTLIKLFEEQGLEICETRVRTWSTPVHINNRPIPHIIFVGFMKLLERINAEAKLKDINLFDLSEILDDIRN</sequence>
<protein>
    <submittedName>
        <fullName evidence="1">Uncharacterized protein</fullName>
    </submittedName>
</protein>
<proteinExistence type="predicted"/>
<accession>A0A1P8KGP4</accession>
<dbReference type="RefSeq" id="WP_042892771.1">
    <property type="nucleotide sequence ID" value="NZ_CP082144.1"/>
</dbReference>
<geneLocation type="plasmid" evidence="1">
    <name>pALWED1.1</name>
</geneLocation>
<name>A0A1P8KGP4_ACILW</name>
<dbReference type="AlphaFoldDB" id="A0A1P8KGP4"/>
<reference evidence="1" key="1">
    <citation type="journal article" date="2016" name="Biomed. Res. Int.">
        <title>Resistance of Permafrost and Modern Acinetobacter lwoffii Strains to Heavy Metals and Arsenic Revealed by Genome Analysis.</title>
        <authorList>
            <person name="Mindlin S."/>
            <person name="Petrenko A."/>
            <person name="Kurakov A."/>
            <person name="Beletsky A."/>
            <person name="Mardanov A."/>
            <person name="Petrova M."/>
        </authorList>
    </citation>
    <scope>NUCLEOTIDE SEQUENCE</scope>
    <source>
        <strain evidence="1">ED23-35</strain>
        <plasmid evidence="1">pALWED1.1</plasmid>
    </source>
</reference>
<evidence type="ECO:0000313" key="1">
    <source>
        <dbReference type="EMBL" id="APW48851.1"/>
    </source>
</evidence>